<keyword evidence="3" id="KW-0677">Repeat</keyword>
<dbReference type="CDD" id="cd04647">
    <property type="entry name" value="LbH_MAT_like"/>
    <property type="match status" value="1"/>
</dbReference>
<dbReference type="PANTHER" id="PTHR43300:SF11">
    <property type="entry name" value="ACETYLTRANSFERASE RV3034C-RELATED"/>
    <property type="match status" value="1"/>
</dbReference>
<sequence>MKVLIKKLLVFFGFREEKIIEYKIGNVKYNNSLIDSLVPEFVEIGDNFVSAPGSIILAHDASLLIQYREYRIEKTLIGNNVFLGANAVVLAGVKIGDGVIIGAGSVVTKDVESHTVVAGNPAKKISTVEAYRAKCLERNIIVSAPKSFDKIFDNKLLNKEDIEQLRECVKVHYNK</sequence>
<dbReference type="EMBL" id="CACVAZ010000022">
    <property type="protein sequence ID" value="CAA6804978.1"/>
    <property type="molecule type" value="Genomic_DNA"/>
</dbReference>
<evidence type="ECO:0000256" key="4">
    <source>
        <dbReference type="ARBA" id="ARBA00023315"/>
    </source>
</evidence>
<proteinExistence type="inferred from homology"/>
<keyword evidence="2 5" id="KW-0808">Transferase</keyword>
<evidence type="ECO:0000256" key="1">
    <source>
        <dbReference type="ARBA" id="ARBA00007274"/>
    </source>
</evidence>
<evidence type="ECO:0000313" key="5">
    <source>
        <dbReference type="EMBL" id="CAA6804978.1"/>
    </source>
</evidence>
<dbReference type="PROSITE" id="PS00101">
    <property type="entry name" value="HEXAPEP_TRANSFERASES"/>
    <property type="match status" value="1"/>
</dbReference>
<keyword evidence="4 5" id="KW-0012">Acyltransferase</keyword>
<evidence type="ECO:0000256" key="2">
    <source>
        <dbReference type="ARBA" id="ARBA00022679"/>
    </source>
</evidence>
<organism evidence="5">
    <name type="scientific">uncultured Sulfurovum sp</name>
    <dbReference type="NCBI Taxonomy" id="269237"/>
    <lineage>
        <taxon>Bacteria</taxon>
        <taxon>Pseudomonadati</taxon>
        <taxon>Campylobacterota</taxon>
        <taxon>Epsilonproteobacteria</taxon>
        <taxon>Campylobacterales</taxon>
        <taxon>Sulfurovaceae</taxon>
        <taxon>Sulfurovum</taxon>
        <taxon>environmental samples</taxon>
    </lineage>
</organism>
<evidence type="ECO:0000256" key="3">
    <source>
        <dbReference type="ARBA" id="ARBA00022737"/>
    </source>
</evidence>
<dbReference type="AlphaFoldDB" id="A0A6S6SFI7"/>
<dbReference type="InterPro" id="IPR011004">
    <property type="entry name" value="Trimer_LpxA-like_sf"/>
</dbReference>
<dbReference type="InterPro" id="IPR050179">
    <property type="entry name" value="Trans_hexapeptide_repeat"/>
</dbReference>
<dbReference type="Gene3D" id="2.160.10.10">
    <property type="entry name" value="Hexapeptide repeat proteins"/>
    <property type="match status" value="1"/>
</dbReference>
<gene>
    <name evidence="5" type="ORF">HELGO_WM30964</name>
</gene>
<dbReference type="GO" id="GO:0009001">
    <property type="term" value="F:serine O-acetyltransferase activity"/>
    <property type="evidence" value="ECO:0007669"/>
    <property type="project" value="UniProtKB-EC"/>
</dbReference>
<dbReference type="Pfam" id="PF00132">
    <property type="entry name" value="Hexapep"/>
    <property type="match status" value="1"/>
</dbReference>
<dbReference type="PANTHER" id="PTHR43300">
    <property type="entry name" value="ACETYLTRANSFERASE"/>
    <property type="match status" value="1"/>
</dbReference>
<reference evidence="5" key="1">
    <citation type="submission" date="2020-01" db="EMBL/GenBank/DDBJ databases">
        <authorList>
            <person name="Meier V. D."/>
            <person name="Meier V D."/>
        </authorList>
    </citation>
    <scope>NUCLEOTIDE SEQUENCE</scope>
    <source>
        <strain evidence="5">HLG_WM_MAG_02</strain>
    </source>
</reference>
<accession>A0A6S6SFI7</accession>
<name>A0A6S6SFI7_9BACT</name>
<dbReference type="InterPro" id="IPR018357">
    <property type="entry name" value="Hexapep_transf_CS"/>
</dbReference>
<comment type="similarity">
    <text evidence="1">Belongs to the transferase hexapeptide repeat family.</text>
</comment>
<dbReference type="EC" id="2.3.1.30" evidence="5"/>
<dbReference type="InterPro" id="IPR001451">
    <property type="entry name" value="Hexapep"/>
</dbReference>
<dbReference type="SUPFAM" id="SSF51161">
    <property type="entry name" value="Trimeric LpxA-like enzymes"/>
    <property type="match status" value="1"/>
</dbReference>
<protein>
    <submittedName>
        <fullName evidence="5">Serine acetyltransferase (EC)</fullName>
        <ecNumber evidence="5">2.3.1.30</ecNumber>
    </submittedName>
</protein>